<reference evidence="7 8" key="1">
    <citation type="submission" date="2019-10" db="EMBL/GenBank/DDBJ databases">
        <authorList>
            <person name="Palmer J.M."/>
        </authorList>
    </citation>
    <scope>NUCLEOTIDE SEQUENCE [LARGE SCALE GENOMIC DNA]</scope>
    <source>
        <strain evidence="7 8">TWF696</strain>
    </source>
</reference>
<evidence type="ECO:0000256" key="2">
    <source>
        <dbReference type="ARBA" id="ARBA00010617"/>
    </source>
</evidence>
<dbReference type="GO" id="GO:0008395">
    <property type="term" value="F:steroid hydroxylase activity"/>
    <property type="evidence" value="ECO:0007669"/>
    <property type="project" value="TreeGrafter"/>
</dbReference>
<evidence type="ECO:0000256" key="6">
    <source>
        <dbReference type="PIRSR" id="PIRSR602403-1"/>
    </source>
</evidence>
<comment type="cofactor">
    <cofactor evidence="1 6">
        <name>heme</name>
        <dbReference type="ChEBI" id="CHEBI:30413"/>
    </cofactor>
</comment>
<evidence type="ECO:0000256" key="3">
    <source>
        <dbReference type="ARBA" id="ARBA00022617"/>
    </source>
</evidence>
<evidence type="ECO:0000313" key="8">
    <source>
        <dbReference type="Proteomes" id="UP001375240"/>
    </source>
</evidence>
<evidence type="ECO:0000313" key="7">
    <source>
        <dbReference type="EMBL" id="KAK6344257.1"/>
    </source>
</evidence>
<evidence type="ECO:0000256" key="4">
    <source>
        <dbReference type="ARBA" id="ARBA00022723"/>
    </source>
</evidence>
<keyword evidence="4 6" id="KW-0479">Metal-binding</keyword>
<dbReference type="PANTHER" id="PTHR24304">
    <property type="entry name" value="CYTOCHROME P450 FAMILY 7"/>
    <property type="match status" value="1"/>
</dbReference>
<organism evidence="7 8">
    <name type="scientific">Orbilia brochopaga</name>
    <dbReference type="NCBI Taxonomy" id="3140254"/>
    <lineage>
        <taxon>Eukaryota</taxon>
        <taxon>Fungi</taxon>
        <taxon>Dikarya</taxon>
        <taxon>Ascomycota</taxon>
        <taxon>Pezizomycotina</taxon>
        <taxon>Orbiliomycetes</taxon>
        <taxon>Orbiliales</taxon>
        <taxon>Orbiliaceae</taxon>
        <taxon>Orbilia</taxon>
    </lineage>
</organism>
<dbReference type="SUPFAM" id="SSF48264">
    <property type="entry name" value="Cytochrome P450"/>
    <property type="match status" value="1"/>
</dbReference>
<evidence type="ECO:0000256" key="1">
    <source>
        <dbReference type="ARBA" id="ARBA00001971"/>
    </source>
</evidence>
<dbReference type="Gene3D" id="1.10.630.10">
    <property type="entry name" value="Cytochrome P450"/>
    <property type="match status" value="1"/>
</dbReference>
<name>A0AAV9UPX4_9PEZI</name>
<dbReference type="InterPro" id="IPR002403">
    <property type="entry name" value="Cyt_P450_E_grp-IV"/>
</dbReference>
<keyword evidence="5 6" id="KW-0408">Iron</keyword>
<sequence length="550" mass="61987">MNSSILNAAPDAATSLLGSLVNNLTPVNIALYALLAALLPLVYTFTVSTLNDGKPTKDGEPPVPPYWLPFVRHAFDLAAGEEKMLEKYRKVDGKPGLPRTIYAFGQKIYLLTDPAAISLMYRKSKTLVFDPLIEHALIQMFGGTPSAFRALAPGLPGVDQTGLEEKPEWCKLVHGMYLRELNPKTPSLDNMTRIFVRELNNELEKHMPLEKDFVEVDLFTWVKKIMFPASGRALYGTKLRLTDELAKNFWFWDSAFLQLFKMYPDFMIPGVRAARQVVIDELIRWRMEVKDMRDKVPDDVLWEENFGTRLVKERVKLTEQVLDEDDHQAHASIHLSLLWGLEANALPTASWLMGFALTTPGVLERMREELKTCKEAPTPGSSLPAFDVEKLSKLPYLNAVWQETLRLGTSSMSPRMVLEDTEINGYMFKKGGMIQGLNPLAQIEEAYWGKDVNNFNPDRWLPYPDEDAAAAARRIREHQAKLRPFGGGLSICPGRHFASQEILATVAVMTVGLEWETVEGSRLPEVNRAYFGAGGLPPKGDIRLRVRRAQ</sequence>
<protein>
    <recommendedName>
        <fullName evidence="9">Cytochrome P450</fullName>
    </recommendedName>
</protein>
<evidence type="ECO:0000256" key="5">
    <source>
        <dbReference type="ARBA" id="ARBA00023004"/>
    </source>
</evidence>
<dbReference type="Proteomes" id="UP001375240">
    <property type="component" value="Unassembled WGS sequence"/>
</dbReference>
<dbReference type="PANTHER" id="PTHR24304:SF2">
    <property type="entry name" value="24-HYDROXYCHOLESTEROL 7-ALPHA-HYDROXYLASE"/>
    <property type="match status" value="1"/>
</dbReference>
<dbReference type="GO" id="GO:0016705">
    <property type="term" value="F:oxidoreductase activity, acting on paired donors, with incorporation or reduction of molecular oxygen"/>
    <property type="evidence" value="ECO:0007669"/>
    <property type="project" value="InterPro"/>
</dbReference>
<accession>A0AAV9UPX4</accession>
<feature type="binding site" description="axial binding residue" evidence="6">
    <location>
        <position position="492"/>
    </location>
    <ligand>
        <name>heme</name>
        <dbReference type="ChEBI" id="CHEBI:30413"/>
    </ligand>
    <ligandPart>
        <name>Fe</name>
        <dbReference type="ChEBI" id="CHEBI:18248"/>
    </ligandPart>
</feature>
<dbReference type="AlphaFoldDB" id="A0AAV9UPX4"/>
<dbReference type="PRINTS" id="PR00465">
    <property type="entry name" value="EP450IV"/>
</dbReference>
<dbReference type="EMBL" id="JAVHNQ010000006">
    <property type="protein sequence ID" value="KAK6344257.1"/>
    <property type="molecule type" value="Genomic_DNA"/>
</dbReference>
<dbReference type="Pfam" id="PF00067">
    <property type="entry name" value="p450"/>
    <property type="match status" value="1"/>
</dbReference>
<dbReference type="CDD" id="cd11040">
    <property type="entry name" value="CYP7_CYP8-like"/>
    <property type="match status" value="1"/>
</dbReference>
<proteinExistence type="inferred from homology"/>
<evidence type="ECO:0008006" key="9">
    <source>
        <dbReference type="Google" id="ProtNLM"/>
    </source>
</evidence>
<comment type="similarity">
    <text evidence="2">Belongs to the cytochrome P450 family.</text>
</comment>
<keyword evidence="8" id="KW-1185">Reference proteome</keyword>
<dbReference type="GO" id="GO:0020037">
    <property type="term" value="F:heme binding"/>
    <property type="evidence" value="ECO:0007669"/>
    <property type="project" value="InterPro"/>
</dbReference>
<comment type="caution">
    <text evidence="7">The sequence shown here is derived from an EMBL/GenBank/DDBJ whole genome shotgun (WGS) entry which is preliminary data.</text>
</comment>
<keyword evidence="3 6" id="KW-0349">Heme</keyword>
<dbReference type="InterPro" id="IPR001128">
    <property type="entry name" value="Cyt_P450"/>
</dbReference>
<dbReference type="InterPro" id="IPR036396">
    <property type="entry name" value="Cyt_P450_sf"/>
</dbReference>
<dbReference type="GO" id="GO:0005506">
    <property type="term" value="F:iron ion binding"/>
    <property type="evidence" value="ECO:0007669"/>
    <property type="project" value="InterPro"/>
</dbReference>
<dbReference type="InterPro" id="IPR050529">
    <property type="entry name" value="CYP450_sterol_14alpha_dmase"/>
</dbReference>
<gene>
    <name evidence="7" type="ORF">TWF696_007899</name>
</gene>